<dbReference type="AlphaFoldDB" id="A0A6P1DY87"/>
<gene>
    <name evidence="2" type="ORF">G3480_23200</name>
</gene>
<evidence type="ECO:0000313" key="3">
    <source>
        <dbReference type="Proteomes" id="UP000471640"/>
    </source>
</evidence>
<feature type="transmembrane region" description="Helical" evidence="1">
    <location>
        <begin position="32"/>
        <end position="54"/>
    </location>
</feature>
<dbReference type="Proteomes" id="UP000471640">
    <property type="component" value="Unassembled WGS sequence"/>
</dbReference>
<sequence>MGVCQEFCNALIITLGFSPLLLAPLVPYQTVGYLMMAIMAISALATFFLIPAIVRAKVLQPMLFPGQAGDPAMACRVAPVCQRVFAKEAGSPCRRGRCEWRDPDQLTPDILNPDLLGRRG</sequence>
<proteinExistence type="predicted"/>
<evidence type="ECO:0000313" key="2">
    <source>
        <dbReference type="EMBL" id="NEX23168.1"/>
    </source>
</evidence>
<dbReference type="EMBL" id="JAAIJR010000165">
    <property type="protein sequence ID" value="NEX23168.1"/>
    <property type="molecule type" value="Genomic_DNA"/>
</dbReference>
<evidence type="ECO:0000256" key="1">
    <source>
        <dbReference type="SAM" id="Phobius"/>
    </source>
</evidence>
<comment type="caution">
    <text evidence="2">The sequence shown here is derived from an EMBL/GenBank/DDBJ whole genome shotgun (WGS) entry which is preliminary data.</text>
</comment>
<accession>A0A6P1DY87</accession>
<keyword evidence="1" id="KW-1133">Transmembrane helix</keyword>
<protein>
    <recommendedName>
        <fullName evidence="4">MMPL family transporter</fullName>
    </recommendedName>
</protein>
<evidence type="ECO:0008006" key="4">
    <source>
        <dbReference type="Google" id="ProtNLM"/>
    </source>
</evidence>
<reference evidence="2 3" key="2">
    <citation type="submission" date="2020-02" db="EMBL/GenBank/DDBJ databases">
        <title>Genome sequences of Thiorhodococcus mannitoliphagus and Thiorhodococcus minor, purple sulfur photosynthetic bacteria in the gammaproteobacterial family, Chromatiaceae.</title>
        <authorList>
            <person name="Aviles F.A."/>
            <person name="Meyer T.E."/>
            <person name="Kyndt J.A."/>
        </authorList>
    </citation>
    <scope>NUCLEOTIDE SEQUENCE [LARGE SCALE GENOMIC DNA]</scope>
    <source>
        <strain evidence="2 3">DSM 18266</strain>
    </source>
</reference>
<name>A0A6P1DY87_9GAMM</name>
<reference evidence="3" key="1">
    <citation type="journal article" date="2020" name="Microbiol. Resour. Announc.">
        <title>Draft Genome Sequences of Thiorhodococcus mannitoliphagus and Thiorhodococcus minor, Purple Sulfur Photosynthetic Bacteria in the Gammaproteobacterial Family Chromatiaceae.</title>
        <authorList>
            <person name="Aviles F.A."/>
            <person name="Meyer T.E."/>
            <person name="Kyndt J.A."/>
        </authorList>
    </citation>
    <scope>NUCLEOTIDE SEQUENCE [LARGE SCALE GENOMIC DNA]</scope>
    <source>
        <strain evidence="3">DSM 18266</strain>
    </source>
</reference>
<feature type="transmembrane region" description="Helical" evidence="1">
    <location>
        <begin position="7"/>
        <end position="26"/>
    </location>
</feature>
<organism evidence="2 3">
    <name type="scientific">Thiorhodococcus mannitoliphagus</name>
    <dbReference type="NCBI Taxonomy" id="329406"/>
    <lineage>
        <taxon>Bacteria</taxon>
        <taxon>Pseudomonadati</taxon>
        <taxon>Pseudomonadota</taxon>
        <taxon>Gammaproteobacteria</taxon>
        <taxon>Chromatiales</taxon>
        <taxon>Chromatiaceae</taxon>
        <taxon>Thiorhodococcus</taxon>
    </lineage>
</organism>
<keyword evidence="1" id="KW-0812">Transmembrane</keyword>
<dbReference type="RefSeq" id="WP_164656531.1">
    <property type="nucleotide sequence ID" value="NZ_JAAIJR010000165.1"/>
</dbReference>
<keyword evidence="1" id="KW-0472">Membrane</keyword>
<keyword evidence="3" id="KW-1185">Reference proteome</keyword>